<keyword evidence="10" id="KW-0804">Transcription</keyword>
<dbReference type="Proteomes" id="UP000078148">
    <property type="component" value="Chromosome"/>
</dbReference>
<evidence type="ECO:0000256" key="2">
    <source>
        <dbReference type="ARBA" id="ARBA00022603"/>
    </source>
</evidence>
<dbReference type="InterPro" id="IPR009057">
    <property type="entry name" value="Homeodomain-like_sf"/>
</dbReference>
<dbReference type="RefSeq" id="WP_060536672.1">
    <property type="nucleotide sequence ID" value="NZ_CP013023.1"/>
</dbReference>
<sequence>MNDHGLELTEDYWQAIIQNNAAYDGVFFYAVRTTGIFCRPSCRSRRPNRENVRVFRQGTEAISAGFHACKRCQPDQLQPPRQEWVQGIAALIEQRYAEKLNLEELSQASNLSPFHLQRSFKEIRGCSPTGYLQSIRLRKAAELLRETDKTISRIGIEVGMPNPAYLATLFKKKYGLTPKAYRLHMHSTKKSVR</sequence>
<evidence type="ECO:0000256" key="6">
    <source>
        <dbReference type="ARBA" id="ARBA00022833"/>
    </source>
</evidence>
<dbReference type="EMBL" id="CP013023">
    <property type="protein sequence ID" value="ANF98674.1"/>
    <property type="molecule type" value="Genomic_DNA"/>
</dbReference>
<dbReference type="PANTHER" id="PTHR43280">
    <property type="entry name" value="ARAC-FAMILY TRANSCRIPTIONAL REGULATOR"/>
    <property type="match status" value="1"/>
</dbReference>
<keyword evidence="4" id="KW-0479">Metal-binding</keyword>
<dbReference type="SUPFAM" id="SSF46689">
    <property type="entry name" value="Homeodomain-like"/>
    <property type="match status" value="2"/>
</dbReference>
<dbReference type="KEGG" id="pbv:AR543_06565"/>
<dbReference type="PROSITE" id="PS01124">
    <property type="entry name" value="HTH_ARAC_FAMILY_2"/>
    <property type="match status" value="1"/>
</dbReference>
<keyword evidence="11" id="KW-0234">DNA repair</keyword>
<comment type="cofactor">
    <cofactor evidence="1">
        <name>Zn(2+)</name>
        <dbReference type="ChEBI" id="CHEBI:29105"/>
    </cofactor>
</comment>
<proteinExistence type="predicted"/>
<keyword evidence="14" id="KW-1185">Reference proteome</keyword>
<dbReference type="GO" id="GO:0008168">
    <property type="term" value="F:methyltransferase activity"/>
    <property type="evidence" value="ECO:0007669"/>
    <property type="project" value="UniProtKB-KW"/>
</dbReference>
<accession>A0A172ZLZ4</accession>
<evidence type="ECO:0000313" key="13">
    <source>
        <dbReference type="EMBL" id="ANF98674.1"/>
    </source>
</evidence>
<organism evidence="13 14">
    <name type="scientific">Paenibacillus bovis</name>
    <dbReference type="NCBI Taxonomy" id="1616788"/>
    <lineage>
        <taxon>Bacteria</taxon>
        <taxon>Bacillati</taxon>
        <taxon>Bacillota</taxon>
        <taxon>Bacilli</taxon>
        <taxon>Bacillales</taxon>
        <taxon>Paenibacillaceae</taxon>
        <taxon>Paenibacillus</taxon>
    </lineage>
</organism>
<evidence type="ECO:0000256" key="5">
    <source>
        <dbReference type="ARBA" id="ARBA00022763"/>
    </source>
</evidence>
<dbReference type="Gene3D" id="1.10.10.60">
    <property type="entry name" value="Homeodomain-like"/>
    <property type="match status" value="2"/>
</dbReference>
<evidence type="ECO:0000313" key="14">
    <source>
        <dbReference type="Proteomes" id="UP000078148"/>
    </source>
</evidence>
<dbReference type="STRING" id="1616788.AR543_06565"/>
<name>A0A172ZLZ4_9BACL</name>
<dbReference type="Pfam" id="PF12833">
    <property type="entry name" value="HTH_18"/>
    <property type="match status" value="1"/>
</dbReference>
<protein>
    <submittedName>
        <fullName evidence="13">AraC family transcriptional regulator</fullName>
    </submittedName>
</protein>
<dbReference type="AlphaFoldDB" id="A0A172ZLZ4"/>
<dbReference type="Gene3D" id="3.40.10.10">
    <property type="entry name" value="DNA Methylphosphotriester Repair Domain"/>
    <property type="match status" value="1"/>
</dbReference>
<keyword evidence="5" id="KW-0227">DNA damage</keyword>
<dbReference type="SUPFAM" id="SSF57884">
    <property type="entry name" value="Ada DNA repair protein, N-terminal domain (N-Ada 10)"/>
    <property type="match status" value="1"/>
</dbReference>
<dbReference type="InterPro" id="IPR004026">
    <property type="entry name" value="Ada_DNA_repair_Zn-bd"/>
</dbReference>
<dbReference type="GO" id="GO:0032259">
    <property type="term" value="P:methylation"/>
    <property type="evidence" value="ECO:0007669"/>
    <property type="project" value="UniProtKB-KW"/>
</dbReference>
<dbReference type="InterPro" id="IPR035451">
    <property type="entry name" value="Ada-like_dom_sf"/>
</dbReference>
<dbReference type="GO" id="GO:0006307">
    <property type="term" value="P:DNA alkylation repair"/>
    <property type="evidence" value="ECO:0007669"/>
    <property type="project" value="UniProtKB-ARBA"/>
</dbReference>
<dbReference type="PANTHER" id="PTHR43280:SF28">
    <property type="entry name" value="HTH-TYPE TRANSCRIPTIONAL ACTIVATOR RHAS"/>
    <property type="match status" value="1"/>
</dbReference>
<dbReference type="FunFam" id="3.40.10.10:FF:000001">
    <property type="entry name" value="DNA-3-methyladenine glycosylase 2"/>
    <property type="match status" value="1"/>
</dbReference>
<evidence type="ECO:0000256" key="11">
    <source>
        <dbReference type="ARBA" id="ARBA00023204"/>
    </source>
</evidence>
<dbReference type="PROSITE" id="PS00041">
    <property type="entry name" value="HTH_ARAC_FAMILY_1"/>
    <property type="match status" value="1"/>
</dbReference>
<keyword evidence="8" id="KW-0238">DNA-binding</keyword>
<dbReference type="GO" id="GO:0003700">
    <property type="term" value="F:DNA-binding transcription factor activity"/>
    <property type="evidence" value="ECO:0007669"/>
    <property type="project" value="InterPro"/>
</dbReference>
<dbReference type="GO" id="GO:0043565">
    <property type="term" value="F:sequence-specific DNA binding"/>
    <property type="evidence" value="ECO:0007669"/>
    <property type="project" value="InterPro"/>
</dbReference>
<keyword evidence="3" id="KW-0808">Transferase</keyword>
<keyword evidence="6" id="KW-0862">Zinc</keyword>
<feature type="domain" description="HTH araC/xylS-type" evidence="12">
    <location>
        <begin position="86"/>
        <end position="184"/>
    </location>
</feature>
<keyword evidence="9" id="KW-0010">Activator</keyword>
<dbReference type="SMART" id="SM00342">
    <property type="entry name" value="HTH_ARAC"/>
    <property type="match status" value="1"/>
</dbReference>
<gene>
    <name evidence="13" type="ORF">AR543_06565</name>
</gene>
<evidence type="ECO:0000259" key="12">
    <source>
        <dbReference type="PROSITE" id="PS01124"/>
    </source>
</evidence>
<evidence type="ECO:0000256" key="4">
    <source>
        <dbReference type="ARBA" id="ARBA00022723"/>
    </source>
</evidence>
<dbReference type="Pfam" id="PF02805">
    <property type="entry name" value="Ada_Zn_binding"/>
    <property type="match status" value="1"/>
</dbReference>
<dbReference type="InterPro" id="IPR018062">
    <property type="entry name" value="HTH_AraC-typ_CS"/>
</dbReference>
<evidence type="ECO:0000256" key="1">
    <source>
        <dbReference type="ARBA" id="ARBA00001947"/>
    </source>
</evidence>
<evidence type="ECO:0000256" key="8">
    <source>
        <dbReference type="ARBA" id="ARBA00023125"/>
    </source>
</evidence>
<evidence type="ECO:0000256" key="10">
    <source>
        <dbReference type="ARBA" id="ARBA00023163"/>
    </source>
</evidence>
<evidence type="ECO:0000256" key="7">
    <source>
        <dbReference type="ARBA" id="ARBA00023015"/>
    </source>
</evidence>
<dbReference type="InterPro" id="IPR018060">
    <property type="entry name" value="HTH_AraC"/>
</dbReference>
<reference evidence="13 14" key="2">
    <citation type="journal article" date="2016" name="Int. J. Syst. Evol. Microbiol.">
        <title>Paenibacillus bovis sp. nov., isolated from raw yak (Bos grunniens) milk.</title>
        <authorList>
            <person name="Gao C."/>
            <person name="Han J."/>
            <person name="Liu Z."/>
            <person name="Xu X."/>
            <person name="Hang F."/>
            <person name="Wu Z."/>
        </authorList>
    </citation>
    <scope>NUCLEOTIDE SEQUENCE [LARGE SCALE GENOMIC DNA]</scope>
    <source>
        <strain evidence="13 14">BD3526</strain>
    </source>
</reference>
<dbReference type="InterPro" id="IPR016220">
    <property type="entry name" value="Me-P-triester_DNA_alkyl-Trfase"/>
</dbReference>
<reference evidence="14" key="1">
    <citation type="submission" date="2015-10" db="EMBL/GenBank/DDBJ databases">
        <title>Genome of Paenibacillus bovis sp. nov.</title>
        <authorList>
            <person name="Wu Z."/>
            <person name="Gao C."/>
            <person name="Liu Z."/>
            <person name="Zheng H."/>
        </authorList>
    </citation>
    <scope>NUCLEOTIDE SEQUENCE [LARGE SCALE GENOMIC DNA]</scope>
    <source>
        <strain evidence="14">BD3526</strain>
    </source>
</reference>
<evidence type="ECO:0000256" key="9">
    <source>
        <dbReference type="ARBA" id="ARBA00023159"/>
    </source>
</evidence>
<evidence type="ECO:0000256" key="3">
    <source>
        <dbReference type="ARBA" id="ARBA00022679"/>
    </source>
</evidence>
<dbReference type="GO" id="GO:0008270">
    <property type="term" value="F:zinc ion binding"/>
    <property type="evidence" value="ECO:0007669"/>
    <property type="project" value="InterPro"/>
</dbReference>
<keyword evidence="2" id="KW-0489">Methyltransferase</keyword>
<keyword evidence="7" id="KW-0805">Transcription regulation</keyword>
<dbReference type="PIRSF" id="PIRSF000408">
    <property type="entry name" value="Alkyltransferas_AdaA"/>
    <property type="match status" value="1"/>
</dbReference>